<organism evidence="2 3">
    <name type="scientific">Dreissena polymorpha</name>
    <name type="common">Zebra mussel</name>
    <name type="synonym">Mytilus polymorpha</name>
    <dbReference type="NCBI Taxonomy" id="45954"/>
    <lineage>
        <taxon>Eukaryota</taxon>
        <taxon>Metazoa</taxon>
        <taxon>Spiralia</taxon>
        <taxon>Lophotrochozoa</taxon>
        <taxon>Mollusca</taxon>
        <taxon>Bivalvia</taxon>
        <taxon>Autobranchia</taxon>
        <taxon>Heteroconchia</taxon>
        <taxon>Euheterodonta</taxon>
        <taxon>Imparidentia</taxon>
        <taxon>Neoheterodontei</taxon>
        <taxon>Myida</taxon>
        <taxon>Dreissenoidea</taxon>
        <taxon>Dreissenidae</taxon>
        <taxon>Dreissena</taxon>
    </lineage>
</organism>
<dbReference type="InterPro" id="IPR000742">
    <property type="entry name" value="EGF"/>
</dbReference>
<reference evidence="2" key="1">
    <citation type="journal article" date="2019" name="bioRxiv">
        <title>The Genome of the Zebra Mussel, Dreissena polymorpha: A Resource for Invasive Species Research.</title>
        <authorList>
            <person name="McCartney M.A."/>
            <person name="Auch B."/>
            <person name="Kono T."/>
            <person name="Mallez S."/>
            <person name="Zhang Y."/>
            <person name="Obille A."/>
            <person name="Becker A."/>
            <person name="Abrahante J.E."/>
            <person name="Garbe J."/>
            <person name="Badalamenti J.P."/>
            <person name="Herman A."/>
            <person name="Mangelson H."/>
            <person name="Liachko I."/>
            <person name="Sullivan S."/>
            <person name="Sone E.D."/>
            <person name="Koren S."/>
            <person name="Silverstein K.A.T."/>
            <person name="Beckman K.B."/>
            <person name="Gohl D.M."/>
        </authorList>
    </citation>
    <scope>NUCLEOTIDE SEQUENCE</scope>
    <source>
        <strain evidence="2">Duluth1</strain>
        <tissue evidence="2">Whole animal</tissue>
    </source>
</reference>
<proteinExistence type="predicted"/>
<keyword evidence="3" id="KW-1185">Reference proteome</keyword>
<gene>
    <name evidence="2" type="ORF">DPMN_121828</name>
</gene>
<dbReference type="PROSITE" id="PS01186">
    <property type="entry name" value="EGF_2"/>
    <property type="match status" value="1"/>
</dbReference>
<dbReference type="EMBL" id="JAIWYP010000005">
    <property type="protein sequence ID" value="KAH3820084.1"/>
    <property type="molecule type" value="Genomic_DNA"/>
</dbReference>
<evidence type="ECO:0000313" key="3">
    <source>
        <dbReference type="Proteomes" id="UP000828390"/>
    </source>
</evidence>
<name>A0A9D4JRE6_DREPO</name>
<dbReference type="AlphaFoldDB" id="A0A9D4JRE6"/>
<accession>A0A9D4JRE6</accession>
<evidence type="ECO:0000259" key="1">
    <source>
        <dbReference type="PROSITE" id="PS01186"/>
    </source>
</evidence>
<protein>
    <recommendedName>
        <fullName evidence="1">EGF-like domain-containing protein</fullName>
    </recommendedName>
</protein>
<feature type="domain" description="EGF-like" evidence="1">
    <location>
        <begin position="10"/>
        <end position="22"/>
    </location>
</feature>
<comment type="caution">
    <text evidence="2">The sequence shown here is derived from an EMBL/GenBank/DDBJ whole genome shotgun (WGS) entry which is preliminary data.</text>
</comment>
<dbReference type="Proteomes" id="UP000828390">
    <property type="component" value="Unassembled WGS sequence"/>
</dbReference>
<reference evidence="2" key="2">
    <citation type="submission" date="2020-11" db="EMBL/GenBank/DDBJ databases">
        <authorList>
            <person name="McCartney M.A."/>
            <person name="Auch B."/>
            <person name="Kono T."/>
            <person name="Mallez S."/>
            <person name="Becker A."/>
            <person name="Gohl D.M."/>
            <person name="Silverstein K.A.T."/>
            <person name="Koren S."/>
            <person name="Bechman K.B."/>
            <person name="Herman A."/>
            <person name="Abrahante J.E."/>
            <person name="Garbe J."/>
        </authorList>
    </citation>
    <scope>NUCLEOTIDE SEQUENCE</scope>
    <source>
        <strain evidence="2">Duluth1</strain>
        <tissue evidence="2">Whole animal</tissue>
    </source>
</reference>
<sequence>MVKASNTDTCECMTGYTGPSICIGNVGSTCAANAECLTNGYCGSDKKCACRPTHKGASGANSCTAIVITGTCTASGGECSALSNSYCNIGVTPSVCTCATIFPTGASCTAKVCTVGGSECSSVDANTVCTSLACACKANYGIFSSGTKATCQPGWYLACCIAQIVIKK</sequence>
<evidence type="ECO:0000313" key="2">
    <source>
        <dbReference type="EMBL" id="KAH3820084.1"/>
    </source>
</evidence>